<evidence type="ECO:0000259" key="4">
    <source>
        <dbReference type="Pfam" id="PF14214"/>
    </source>
</evidence>
<name>A0A9P1GPP8_9DINO</name>
<keyword evidence="1" id="KW-0067">ATP-binding</keyword>
<proteinExistence type="inferred from homology"/>
<feature type="region of interest" description="Disordered" evidence="2">
    <location>
        <begin position="725"/>
        <end position="750"/>
    </location>
</feature>
<dbReference type="Pfam" id="PF14214">
    <property type="entry name" value="Helitron_like_N"/>
    <property type="match status" value="1"/>
</dbReference>
<dbReference type="GO" id="GO:0043139">
    <property type="term" value="F:5'-3' DNA helicase activity"/>
    <property type="evidence" value="ECO:0007669"/>
    <property type="project" value="UniProtKB-EC"/>
</dbReference>
<dbReference type="GO" id="GO:0005524">
    <property type="term" value="F:ATP binding"/>
    <property type="evidence" value="ECO:0007669"/>
    <property type="project" value="UniProtKB-KW"/>
</dbReference>
<comment type="catalytic activity">
    <reaction evidence="1">
        <text>ATP + H2O = ADP + phosphate + H(+)</text>
        <dbReference type="Rhea" id="RHEA:13065"/>
        <dbReference type="ChEBI" id="CHEBI:15377"/>
        <dbReference type="ChEBI" id="CHEBI:15378"/>
        <dbReference type="ChEBI" id="CHEBI:30616"/>
        <dbReference type="ChEBI" id="CHEBI:43474"/>
        <dbReference type="ChEBI" id="CHEBI:456216"/>
        <dbReference type="EC" id="5.6.2.3"/>
    </reaction>
</comment>
<comment type="cofactor">
    <cofactor evidence="1">
        <name>Mg(2+)</name>
        <dbReference type="ChEBI" id="CHEBI:18420"/>
    </cofactor>
</comment>
<dbReference type="Gene3D" id="3.40.50.300">
    <property type="entry name" value="P-loop containing nucleotide triphosphate hydrolases"/>
    <property type="match status" value="1"/>
</dbReference>
<gene>
    <name evidence="5" type="ORF">C1SCF055_LOCUS43305</name>
</gene>
<keyword evidence="1" id="KW-0378">Hydrolase</keyword>
<reference evidence="6" key="2">
    <citation type="submission" date="2024-04" db="EMBL/GenBank/DDBJ databases">
        <authorList>
            <person name="Chen Y."/>
            <person name="Shah S."/>
            <person name="Dougan E. K."/>
            <person name="Thang M."/>
            <person name="Chan C."/>
        </authorList>
    </citation>
    <scope>NUCLEOTIDE SEQUENCE [LARGE SCALE GENOMIC DNA]</scope>
</reference>
<dbReference type="Proteomes" id="UP001152797">
    <property type="component" value="Unassembled WGS sequence"/>
</dbReference>
<comment type="caution">
    <text evidence="5">The sequence shown here is derived from an EMBL/GenBank/DDBJ whole genome shotgun (WGS) entry which is preliminary data.</text>
</comment>
<dbReference type="EC" id="5.6.2.3" evidence="1"/>
<dbReference type="GO" id="GO:0006310">
    <property type="term" value="P:DNA recombination"/>
    <property type="evidence" value="ECO:0007669"/>
    <property type="project" value="UniProtKB-KW"/>
</dbReference>
<comment type="similarity">
    <text evidence="1">Belongs to the helicase family.</text>
</comment>
<organism evidence="5">
    <name type="scientific">Cladocopium goreaui</name>
    <dbReference type="NCBI Taxonomy" id="2562237"/>
    <lineage>
        <taxon>Eukaryota</taxon>
        <taxon>Sar</taxon>
        <taxon>Alveolata</taxon>
        <taxon>Dinophyceae</taxon>
        <taxon>Suessiales</taxon>
        <taxon>Symbiodiniaceae</taxon>
        <taxon>Cladocopium</taxon>
    </lineage>
</organism>
<dbReference type="InterPro" id="IPR010285">
    <property type="entry name" value="DNA_helicase_pif1-like_DEAD"/>
</dbReference>
<evidence type="ECO:0000313" key="7">
    <source>
        <dbReference type="Proteomes" id="UP001152797"/>
    </source>
</evidence>
<protein>
    <recommendedName>
        <fullName evidence="1">ATP-dependent DNA helicase</fullName>
        <ecNumber evidence="1">5.6.2.3</ecNumber>
    </recommendedName>
</protein>
<keyword evidence="1" id="KW-0547">Nucleotide-binding</keyword>
<keyword evidence="1" id="KW-0234">DNA repair</keyword>
<keyword evidence="1" id="KW-0347">Helicase</keyword>
<dbReference type="GO" id="GO:0016787">
    <property type="term" value="F:hydrolase activity"/>
    <property type="evidence" value="ECO:0007669"/>
    <property type="project" value="UniProtKB-KW"/>
</dbReference>
<dbReference type="InterPro" id="IPR027417">
    <property type="entry name" value="P-loop_NTPase"/>
</dbReference>
<dbReference type="GO" id="GO:0000723">
    <property type="term" value="P:telomere maintenance"/>
    <property type="evidence" value="ECO:0007669"/>
    <property type="project" value="InterPro"/>
</dbReference>
<keyword evidence="1" id="KW-0227">DNA damage</keyword>
<evidence type="ECO:0000256" key="1">
    <source>
        <dbReference type="RuleBase" id="RU363044"/>
    </source>
</evidence>
<dbReference type="EMBL" id="CAMXCT010006712">
    <property type="protein sequence ID" value="CAI4018762.1"/>
    <property type="molecule type" value="Genomic_DNA"/>
</dbReference>
<feature type="domain" description="DNA helicase Pif1-like DEAD-box helicase" evidence="3">
    <location>
        <begin position="1486"/>
        <end position="1641"/>
    </location>
</feature>
<reference evidence="5" key="1">
    <citation type="submission" date="2022-10" db="EMBL/GenBank/DDBJ databases">
        <authorList>
            <person name="Chen Y."/>
            <person name="Dougan E. K."/>
            <person name="Chan C."/>
            <person name="Rhodes N."/>
            <person name="Thang M."/>
        </authorList>
    </citation>
    <scope>NUCLEOTIDE SEQUENCE</scope>
</reference>
<dbReference type="EMBL" id="CAMXCT030006712">
    <property type="protein sequence ID" value="CAL4806074.1"/>
    <property type="molecule type" value="Genomic_DNA"/>
</dbReference>
<keyword evidence="1" id="KW-0233">DNA recombination</keyword>
<dbReference type="EMBL" id="CAMXCT020006712">
    <property type="protein sequence ID" value="CAL1172137.1"/>
    <property type="molecule type" value="Genomic_DNA"/>
</dbReference>
<evidence type="ECO:0000313" key="5">
    <source>
        <dbReference type="EMBL" id="CAI4018762.1"/>
    </source>
</evidence>
<evidence type="ECO:0000259" key="3">
    <source>
        <dbReference type="Pfam" id="PF05970"/>
    </source>
</evidence>
<dbReference type="InterPro" id="IPR025476">
    <property type="entry name" value="Helitron_helicase-like"/>
</dbReference>
<feature type="domain" description="Helitron helicase-like" evidence="4">
    <location>
        <begin position="197"/>
        <end position="383"/>
    </location>
</feature>
<dbReference type="OrthoDB" id="10007484at2759"/>
<dbReference type="GO" id="GO:0006281">
    <property type="term" value="P:DNA repair"/>
    <property type="evidence" value="ECO:0007669"/>
    <property type="project" value="UniProtKB-KW"/>
</dbReference>
<accession>A0A9P1GPP8</accession>
<evidence type="ECO:0000313" key="6">
    <source>
        <dbReference type="EMBL" id="CAL1172137.1"/>
    </source>
</evidence>
<dbReference type="SUPFAM" id="SSF52540">
    <property type="entry name" value="P-loop containing nucleoside triphosphate hydrolases"/>
    <property type="match status" value="1"/>
</dbReference>
<keyword evidence="7" id="KW-1185">Reference proteome</keyword>
<sequence length="2028" mass="228800">MRQEGPAQATDGHVSCSQDEVVFATEPEVKDFNDDETDVSSRVAIMLQKLEELEAAGARSTYEAQHLMVARDKKPLSLFDWKIWSMAKPRLWRYGDASNLFDREEPLSTAEWTACMLRREEMVYSLDSDETPYTAPVKNRFTGDWVALHMMSTICRLTDQRNASYNFLKNGGMAFAKNLQELRASDLALAARVVEPTWGDSLQQVLKNDAVPRKVKACFEAMQAASANVVGTDGHRRHCRHEGWAYMEMFGPPLVFLTPNIADTQHPLLLVIQGETVDLGGVAADMPETLPKYRDMMRRLAQDPVAQTLQFEFLMRLFLQHVLNVRPETLDCRRGGVRAFAREWCSDGAAAASTGAGMLGPVAAFRGEIEAQGRGSLHPHVLVWLLCGHLDVMGQLADLLKHNKVELQLRLKHFMQMVVASFESLSQASVQAAPRLFDGNSMSKSVGISQVARNLSKYDGGSDLILLREMPELTTEQQQYLESAAEADWRRPLVPVDDGSGLLPNIFSQPINNLAVAQTPQYRLRSVLCAADTADIDAAAWQLAFAEDLHSLMPTLLRHACSESCYKYSDASSVRFKICRHGFYHVVNVFEGCRVRRKGKALRPSIHIGSEAEADYGMQGRMRPIQLTPFECQTCYGGLVAGRHNLDLQDMRRVLDPALWLDSDEHLPHVGFTDSLGYMAWYEWNGKAYEVRSDAPTTAVSWLSRRDWAPDFRSAWLTAHQQFMEKEGEPVTSDAQDEDAPMPPAEDQEQDVRMANAEDTDDATAELTRAIRCGISEAFCDGINSGFYINSYTTKPGPGLAGMLEELQKGRRGVLFAETLKTLSRLSSSYRRCHWKSASELIFPLLFQHMTFASHRTWKLYVKKAIFFAVEAWRQQYGESVLRPKENLDVASDPVVFRRDGLDPVTLVGWKKVARVDQETGESVYVYVGPHGQNCADLDEAFAVYDSSVDLDRGGPGKKAQQKLTFIEELLKIHQVTETVARDDTESGEATNLRALQATGEDVAVLEGSSLLKSSRPLAVTTSSLEDYLFRGSHPLLAGLSWSTYGMWVYRIELPPRAERSVRAAIPRYVDVYFDPAYKLYQTHAQRISTEPRVPMFEGFTMPPLTLDSERNAMYKQVQCRPTAILADENVEQDAETLVLEAFKHYSTPKKRVPGEDMSETAAVAFTRSLLEWQDDMKREATIARYRFAARQQYPSLWETAEMVALLEEKLSLATGTTVTTPDTDPDRLKPRCTAAQYSSMLAESRIAHLEGLARARQQKPKRRRDTDARLYEEYVKITTAGEKDDDEAADNPEEEMEVSVATKPSEVFQPIVFQANAEEQKKLLLFECQGRHNQYTKDFLEEAWIKNDLFEAAAKWKSCSKHDLHAVFHALNSLSPDRRADVLDGPRTGAVAEEEAAPMDTGEDDRHVFLKKCLPRLPADCVRFSQQRVYSKPSDLVKAMIQALPANRRLNEDQEIFMMRFAEVLDVVYEQEVAEQPPDKRHVYHMLLLGQGGSGKTHIVQNIIFPVVHFIWPADNEAETLMVVAAKNAQAKNISTEQVRARTLHGAALLGVQSLTNSNMAAGSKENALQKLWGSVRVLVVEEISMVSALLYNMLDYRAMLGRRVVFKVDRHTYTKTGCAFGRVPIVLHLGDFFQLRPTAQLSLLDDLEAKDDDGNYVYQDVPAEVQHAQQLFGSIPDVFELRGTMRFKPGDPLIDILQHMRFGKRFPDSLWARLQERFAVDVSPGVQDARFDEAKFREGYGMSIYWASLGRMMCRRALMDAVRLAHPLVLLQAADVCSDLDKETAFRFLNRPNPYRTGHMHGIFPCHVGMQVRLIAKLDADKGMIQDTVGTIMDFEFHSQDRRRYSHCAGGDLFSPRYLPSGIWLSIDGFQGCSDWMNLMDLCRQHVPDDATAEKLARSFWFLPAEEIVVKFSSTQNYQVRRCGFRMTHANFFTSTGSQGLTLRKGTVVDCARLPEMDDDNWWLHLYVMFSRVTALGDLLLLRPPPRDVLERGPPAAIAEKVAAFQKRAEECRQGTFSKCQRRTEP</sequence>
<dbReference type="Pfam" id="PF05970">
    <property type="entry name" value="PIF1"/>
    <property type="match status" value="1"/>
</dbReference>
<evidence type="ECO:0000256" key="2">
    <source>
        <dbReference type="SAM" id="MobiDB-lite"/>
    </source>
</evidence>